<dbReference type="PANTHER" id="PTHR22842">
    <property type="entry name" value="WD40 REPEAT PROTEIN"/>
    <property type="match status" value="1"/>
</dbReference>
<dbReference type="GeneID" id="7823787"/>
<feature type="repeat" description="WD" evidence="6">
    <location>
        <begin position="67"/>
        <end position="108"/>
    </location>
</feature>
<keyword evidence="4" id="KW-0677">Repeat</keyword>
<protein>
    <submittedName>
        <fullName evidence="7">MAP kinase organizer 1</fullName>
    </submittedName>
</protein>
<reference evidence="8" key="1">
    <citation type="journal article" date="2006" name="PLoS Biol.">
        <title>Macronuclear genome sequence of the ciliate Tetrahymena thermophila, a model eukaryote.</title>
        <authorList>
            <person name="Eisen J.A."/>
            <person name="Coyne R.S."/>
            <person name="Wu M."/>
            <person name="Wu D."/>
            <person name="Thiagarajan M."/>
            <person name="Wortman J.R."/>
            <person name="Badger J.H."/>
            <person name="Ren Q."/>
            <person name="Amedeo P."/>
            <person name="Jones K.M."/>
            <person name="Tallon L.J."/>
            <person name="Delcher A.L."/>
            <person name="Salzberg S.L."/>
            <person name="Silva J.C."/>
            <person name="Haas B.J."/>
            <person name="Majoros W.H."/>
            <person name="Farzad M."/>
            <person name="Carlton J.M."/>
            <person name="Smith R.K. Jr."/>
            <person name="Garg J."/>
            <person name="Pearlman R.E."/>
            <person name="Karrer K.M."/>
            <person name="Sun L."/>
            <person name="Manning G."/>
            <person name="Elde N.C."/>
            <person name="Turkewitz A.P."/>
            <person name="Asai D.J."/>
            <person name="Wilkes D.E."/>
            <person name="Wang Y."/>
            <person name="Cai H."/>
            <person name="Collins K."/>
            <person name="Stewart B.A."/>
            <person name="Lee S.R."/>
            <person name="Wilamowska K."/>
            <person name="Weinberg Z."/>
            <person name="Ruzzo W.L."/>
            <person name="Wloga D."/>
            <person name="Gaertig J."/>
            <person name="Frankel J."/>
            <person name="Tsao C.-C."/>
            <person name="Gorovsky M.A."/>
            <person name="Keeling P.J."/>
            <person name="Waller R.F."/>
            <person name="Patron N.J."/>
            <person name="Cherry J.M."/>
            <person name="Stover N.A."/>
            <person name="Krieger C.J."/>
            <person name="del Toro C."/>
            <person name="Ryder H.F."/>
            <person name="Williamson S.C."/>
            <person name="Barbeau R.A."/>
            <person name="Hamilton E.P."/>
            <person name="Orias E."/>
        </authorList>
    </citation>
    <scope>NUCLEOTIDE SEQUENCE [LARGE SCALE GENOMIC DNA]</scope>
    <source>
        <strain evidence="8">SB210</strain>
    </source>
</reference>
<dbReference type="InterPro" id="IPR020472">
    <property type="entry name" value="WD40_PAC1"/>
</dbReference>
<dbReference type="InterPro" id="IPR001680">
    <property type="entry name" value="WD40_rpt"/>
</dbReference>
<dbReference type="InterPro" id="IPR019775">
    <property type="entry name" value="WD40_repeat_CS"/>
</dbReference>
<dbReference type="CDD" id="cd00200">
    <property type="entry name" value="WD40"/>
    <property type="match status" value="1"/>
</dbReference>
<dbReference type="PROSITE" id="PS50294">
    <property type="entry name" value="WD_REPEATS_REGION"/>
    <property type="match status" value="3"/>
</dbReference>
<dbReference type="GO" id="GO:0071013">
    <property type="term" value="C:catalytic step 2 spliceosome"/>
    <property type="evidence" value="ECO:0007669"/>
    <property type="project" value="TreeGrafter"/>
</dbReference>
<evidence type="ECO:0000313" key="7">
    <source>
        <dbReference type="EMBL" id="EAS01217.1"/>
    </source>
</evidence>
<dbReference type="PANTHER" id="PTHR22842:SF3">
    <property type="entry name" value="WD REPEAT DOMAIN-CONTAINING PROTEIN 83"/>
    <property type="match status" value="1"/>
</dbReference>
<name>I7M9A6_TETTS</name>
<dbReference type="SUPFAM" id="SSF50978">
    <property type="entry name" value="WD40 repeat-like"/>
    <property type="match status" value="1"/>
</dbReference>
<sequence length="309" mass="35029">MNQYYEKLSLKTKFEVPQQVHAVLKGHKGCIYQVKFNKNGEYCMSCSQDRSIILWNPNKGTLIKQFSGLHNYEILDVAIGEDNSKFCSVGGDKSAFLWDVKSDKLLRKFEGHTNRINTVSFNDDESVVITGSFDTTIRFWDLKSNTYKPLDIFKDAQDSVSKVVINKYEVLASSIDGKVRTYDLRMGLVTNDDMKHPVLSFSLSNDKKTYAASCMDGGIRLVDREKGEILNTYSGHQVKDITIGVMHSFDDAYLITGSEDGSVYYYDLLQSKPINQFKNHVRTVSAVDLSPQRNFILSGSLDNTITVWK</sequence>
<keyword evidence="8" id="KW-1185">Reference proteome</keyword>
<accession>I7M9A6</accession>
<dbReference type="Proteomes" id="UP000009168">
    <property type="component" value="Unassembled WGS sequence"/>
</dbReference>
<comment type="similarity">
    <text evidence="5">Belongs to the WD repeat MORG1 family.</text>
</comment>
<dbReference type="InterPro" id="IPR036322">
    <property type="entry name" value="WD40_repeat_dom_sf"/>
</dbReference>
<dbReference type="RefSeq" id="XP_001021462.1">
    <property type="nucleotide sequence ID" value="XM_001021462.3"/>
</dbReference>
<dbReference type="Pfam" id="PF00400">
    <property type="entry name" value="WD40"/>
    <property type="match status" value="4"/>
</dbReference>
<dbReference type="GO" id="GO:0016301">
    <property type="term" value="F:kinase activity"/>
    <property type="evidence" value="ECO:0007669"/>
    <property type="project" value="UniProtKB-KW"/>
</dbReference>
<feature type="repeat" description="WD" evidence="6">
    <location>
        <begin position="277"/>
        <end position="309"/>
    </location>
</feature>
<dbReference type="FunCoup" id="I7M9A6">
    <property type="interactions" value="72"/>
</dbReference>
<keyword evidence="2" id="KW-0963">Cytoplasm</keyword>
<dbReference type="GO" id="GO:0000398">
    <property type="term" value="P:mRNA splicing, via spliceosome"/>
    <property type="evidence" value="ECO:0007669"/>
    <property type="project" value="TreeGrafter"/>
</dbReference>
<keyword evidence="7" id="KW-0808">Transferase</keyword>
<dbReference type="HOGENOM" id="CLU_000288_57_1_1"/>
<keyword evidence="7" id="KW-0418">Kinase</keyword>
<evidence type="ECO:0000256" key="4">
    <source>
        <dbReference type="ARBA" id="ARBA00022737"/>
    </source>
</evidence>
<gene>
    <name evidence="7" type="ORF">TTHERM_00318800</name>
</gene>
<dbReference type="Gene3D" id="2.130.10.10">
    <property type="entry name" value="YVTN repeat-like/Quinoprotein amine dehydrogenase"/>
    <property type="match status" value="1"/>
</dbReference>
<feature type="repeat" description="WD" evidence="6">
    <location>
        <begin position="24"/>
        <end position="65"/>
    </location>
</feature>
<organism evidence="7 8">
    <name type="scientific">Tetrahymena thermophila (strain SB210)</name>
    <dbReference type="NCBI Taxonomy" id="312017"/>
    <lineage>
        <taxon>Eukaryota</taxon>
        <taxon>Sar</taxon>
        <taxon>Alveolata</taxon>
        <taxon>Ciliophora</taxon>
        <taxon>Intramacronucleata</taxon>
        <taxon>Oligohymenophorea</taxon>
        <taxon>Hymenostomatida</taxon>
        <taxon>Tetrahymenina</taxon>
        <taxon>Tetrahymenidae</taxon>
        <taxon>Tetrahymena</taxon>
    </lineage>
</organism>
<dbReference type="PRINTS" id="PR00320">
    <property type="entry name" value="GPROTEINBRPT"/>
</dbReference>
<proteinExistence type="inferred from homology"/>
<dbReference type="PROSITE" id="PS00678">
    <property type="entry name" value="WD_REPEATS_1"/>
    <property type="match status" value="1"/>
</dbReference>
<keyword evidence="3 6" id="KW-0853">WD repeat</keyword>
<evidence type="ECO:0000256" key="2">
    <source>
        <dbReference type="ARBA" id="ARBA00022490"/>
    </source>
</evidence>
<evidence type="ECO:0000256" key="6">
    <source>
        <dbReference type="PROSITE-ProRule" id="PRU00221"/>
    </source>
</evidence>
<dbReference type="InterPro" id="IPR015943">
    <property type="entry name" value="WD40/YVTN_repeat-like_dom_sf"/>
</dbReference>
<evidence type="ECO:0000256" key="5">
    <source>
        <dbReference type="ARBA" id="ARBA00038145"/>
    </source>
</evidence>
<feature type="repeat" description="WD" evidence="6">
    <location>
        <begin position="109"/>
        <end position="144"/>
    </location>
</feature>
<dbReference type="InParanoid" id="I7M9A6"/>
<dbReference type="OrthoDB" id="71437at2759"/>
<dbReference type="KEGG" id="tet:TTHERM_00318800"/>
<evidence type="ECO:0000256" key="1">
    <source>
        <dbReference type="ARBA" id="ARBA00004496"/>
    </source>
</evidence>
<evidence type="ECO:0000256" key="3">
    <source>
        <dbReference type="ARBA" id="ARBA00022574"/>
    </source>
</evidence>
<dbReference type="STRING" id="312017.I7M9A6"/>
<evidence type="ECO:0000313" key="8">
    <source>
        <dbReference type="Proteomes" id="UP000009168"/>
    </source>
</evidence>
<dbReference type="AlphaFoldDB" id="I7M9A6"/>
<dbReference type="GO" id="GO:0005737">
    <property type="term" value="C:cytoplasm"/>
    <property type="evidence" value="ECO:0007669"/>
    <property type="project" value="UniProtKB-SubCell"/>
</dbReference>
<dbReference type="InterPro" id="IPR051980">
    <property type="entry name" value="WD_repeat_MORG1"/>
</dbReference>
<dbReference type="eggNOG" id="KOG0316">
    <property type="taxonomic scope" value="Eukaryota"/>
</dbReference>
<dbReference type="OMA" id="MCWDIRT"/>
<dbReference type="PROSITE" id="PS50082">
    <property type="entry name" value="WD_REPEATS_2"/>
    <property type="match status" value="4"/>
</dbReference>
<dbReference type="EMBL" id="GG662605">
    <property type="protein sequence ID" value="EAS01217.1"/>
    <property type="molecule type" value="Genomic_DNA"/>
</dbReference>
<comment type="subcellular location">
    <subcellularLocation>
        <location evidence="1">Cytoplasm</location>
    </subcellularLocation>
</comment>
<dbReference type="SMART" id="SM00320">
    <property type="entry name" value="WD40"/>
    <property type="match status" value="7"/>
</dbReference>